<proteinExistence type="inferred from homology"/>
<keyword evidence="2 5" id="KW-0645">Protease</keyword>
<dbReference type="SUPFAM" id="SSF53163">
    <property type="entry name" value="HybD-like"/>
    <property type="match status" value="1"/>
</dbReference>
<name>A0A1K1LHP6_9BACT</name>
<dbReference type="GO" id="GO:0004190">
    <property type="term" value="F:aspartic-type endopeptidase activity"/>
    <property type="evidence" value="ECO:0007669"/>
    <property type="project" value="UniProtKB-KW"/>
</dbReference>
<evidence type="ECO:0000256" key="1">
    <source>
        <dbReference type="ARBA" id="ARBA00006814"/>
    </source>
</evidence>
<keyword evidence="4 5" id="KW-0378">Hydrolase</keyword>
<dbReference type="PANTHER" id="PTHR30302:SF1">
    <property type="entry name" value="HYDROGENASE 2 MATURATION PROTEASE"/>
    <property type="match status" value="1"/>
</dbReference>
<dbReference type="CDD" id="cd06062">
    <property type="entry name" value="H2MP_MemB-H2up"/>
    <property type="match status" value="1"/>
</dbReference>
<dbReference type="Proteomes" id="UP000186323">
    <property type="component" value="Chromosome I"/>
</dbReference>
<accession>A0A1K1LHP6</accession>
<organism evidence="5 6">
    <name type="scientific">Desulfovibrio piger</name>
    <dbReference type="NCBI Taxonomy" id="901"/>
    <lineage>
        <taxon>Bacteria</taxon>
        <taxon>Pseudomonadati</taxon>
        <taxon>Thermodesulfobacteriota</taxon>
        <taxon>Desulfovibrionia</taxon>
        <taxon>Desulfovibrionales</taxon>
        <taxon>Desulfovibrionaceae</taxon>
        <taxon>Desulfovibrio</taxon>
    </lineage>
</organism>
<dbReference type="InterPro" id="IPR000671">
    <property type="entry name" value="Peptidase_A31"/>
</dbReference>
<dbReference type="PANTHER" id="PTHR30302">
    <property type="entry name" value="HYDROGENASE 1 MATURATION PROTEASE"/>
    <property type="match status" value="1"/>
</dbReference>
<dbReference type="NCBIfam" id="TIGR00072">
    <property type="entry name" value="hydrog_prot"/>
    <property type="match status" value="1"/>
</dbReference>
<dbReference type="RefSeq" id="WP_072337078.1">
    <property type="nucleotide sequence ID" value="NZ_DBGALU010000097.1"/>
</dbReference>
<evidence type="ECO:0000313" key="5">
    <source>
        <dbReference type="EMBL" id="SFV74231.1"/>
    </source>
</evidence>
<dbReference type="PRINTS" id="PR00446">
    <property type="entry name" value="HYDRGNUPTAKE"/>
</dbReference>
<comment type="similarity">
    <text evidence="1">Belongs to the peptidase A31 family.</text>
</comment>
<reference evidence="6" key="1">
    <citation type="submission" date="2016-10" db="EMBL/GenBank/DDBJ databases">
        <authorList>
            <person name="Wegmann U."/>
        </authorList>
    </citation>
    <scope>NUCLEOTIDE SEQUENCE [LARGE SCALE GENOMIC DNA]</scope>
</reference>
<dbReference type="EMBL" id="LT630450">
    <property type="protein sequence ID" value="SFV74231.1"/>
    <property type="molecule type" value="Genomic_DNA"/>
</dbReference>
<evidence type="ECO:0000256" key="4">
    <source>
        <dbReference type="ARBA" id="ARBA00022801"/>
    </source>
</evidence>
<sequence>MSETEAAPRILILGVGNILLRDEGFGVAAVDYLKEAYHWPENVRLQEGATQGLLLMSELEACDLLVVLDVVLGGKEPGTVYLLENEDLSRSLSFQGSMHQTDLLQTLQVCELAGCRPQCLAFGLQPFDWRTMQVGLSPGAQAMLPVFAEKVVAELARRGIVARRKATA</sequence>
<gene>
    <name evidence="5" type="ORF">DESPIGER_2410</name>
</gene>
<keyword evidence="6" id="KW-1185">Reference proteome</keyword>
<dbReference type="GO" id="GO:0016485">
    <property type="term" value="P:protein processing"/>
    <property type="evidence" value="ECO:0007669"/>
    <property type="project" value="TreeGrafter"/>
</dbReference>
<dbReference type="Pfam" id="PF01750">
    <property type="entry name" value="HycI"/>
    <property type="match status" value="1"/>
</dbReference>
<dbReference type="AlphaFoldDB" id="A0A1K1LHP6"/>
<evidence type="ECO:0000313" key="6">
    <source>
        <dbReference type="Proteomes" id="UP000186323"/>
    </source>
</evidence>
<protein>
    <submittedName>
        <fullName evidence="5">Hydrogenase maturation protease</fullName>
        <ecNumber evidence="5">3.4.24.-</ecNumber>
    </submittedName>
</protein>
<dbReference type="KEGG" id="dpg:DESPIGER_2410"/>
<dbReference type="OrthoDB" id="9792731at2"/>
<dbReference type="EC" id="3.4.24.-" evidence="5"/>
<dbReference type="Gene3D" id="3.40.50.1450">
    <property type="entry name" value="HybD-like"/>
    <property type="match status" value="1"/>
</dbReference>
<dbReference type="InterPro" id="IPR023430">
    <property type="entry name" value="Pept_HybD-like_dom_sf"/>
</dbReference>
<keyword evidence="3" id="KW-0064">Aspartyl protease</keyword>
<dbReference type="GO" id="GO:0008047">
    <property type="term" value="F:enzyme activator activity"/>
    <property type="evidence" value="ECO:0007669"/>
    <property type="project" value="InterPro"/>
</dbReference>
<evidence type="ECO:0000256" key="3">
    <source>
        <dbReference type="ARBA" id="ARBA00022750"/>
    </source>
</evidence>
<evidence type="ECO:0000256" key="2">
    <source>
        <dbReference type="ARBA" id="ARBA00022670"/>
    </source>
</evidence>